<dbReference type="EMBL" id="JAFCIX010000364">
    <property type="protein sequence ID" value="KAH6592997.1"/>
    <property type="molecule type" value="Genomic_DNA"/>
</dbReference>
<evidence type="ECO:0000313" key="2">
    <source>
        <dbReference type="EMBL" id="KAH6592997.1"/>
    </source>
</evidence>
<keyword evidence="3" id="KW-1185">Reference proteome</keyword>
<proteinExistence type="predicted"/>
<accession>A0ABQ8F6D3</accession>
<reference evidence="2 3" key="1">
    <citation type="submission" date="2021-02" db="EMBL/GenBank/DDBJ databases">
        <title>Variation within the Batrachochytrium salamandrivorans European outbreak.</title>
        <authorList>
            <person name="Kelly M."/>
            <person name="Pasmans F."/>
            <person name="Shea T.P."/>
            <person name="Munoz J.F."/>
            <person name="Carranza S."/>
            <person name="Cuomo C.A."/>
            <person name="Martel A."/>
        </authorList>
    </citation>
    <scope>NUCLEOTIDE SEQUENCE [LARGE SCALE GENOMIC DNA]</scope>
    <source>
        <strain evidence="2 3">AMFP18/2</strain>
    </source>
</reference>
<gene>
    <name evidence="2" type="ORF">BASA50_007724</name>
</gene>
<evidence type="ECO:0000313" key="3">
    <source>
        <dbReference type="Proteomes" id="UP001648503"/>
    </source>
</evidence>
<organism evidence="2 3">
    <name type="scientific">Batrachochytrium salamandrivorans</name>
    <dbReference type="NCBI Taxonomy" id="1357716"/>
    <lineage>
        <taxon>Eukaryota</taxon>
        <taxon>Fungi</taxon>
        <taxon>Fungi incertae sedis</taxon>
        <taxon>Chytridiomycota</taxon>
        <taxon>Chytridiomycota incertae sedis</taxon>
        <taxon>Chytridiomycetes</taxon>
        <taxon>Rhizophydiales</taxon>
        <taxon>Rhizophydiales incertae sedis</taxon>
        <taxon>Batrachochytrium</taxon>
    </lineage>
</organism>
<protein>
    <submittedName>
        <fullName evidence="2">Uncharacterized protein</fullName>
    </submittedName>
</protein>
<feature type="region of interest" description="Disordered" evidence="1">
    <location>
        <begin position="18"/>
        <end position="66"/>
    </location>
</feature>
<feature type="compositionally biased region" description="Polar residues" evidence="1">
    <location>
        <begin position="34"/>
        <end position="59"/>
    </location>
</feature>
<sequence>MFDPLLWVLYHFVTHYTGQTTQGNKDNGDGVDQASGSKDASKQDISLLQGSDTPDQNGASVPVDLQPEEECKDEYWLLNLLNMCPQQQSLPESQPFISYDPL</sequence>
<comment type="caution">
    <text evidence="2">The sequence shown here is derived from an EMBL/GenBank/DDBJ whole genome shotgun (WGS) entry which is preliminary data.</text>
</comment>
<name>A0ABQ8F6D3_9FUNG</name>
<dbReference type="Proteomes" id="UP001648503">
    <property type="component" value="Unassembled WGS sequence"/>
</dbReference>
<evidence type="ECO:0000256" key="1">
    <source>
        <dbReference type="SAM" id="MobiDB-lite"/>
    </source>
</evidence>